<evidence type="ECO:0000313" key="9">
    <source>
        <dbReference type="EMBL" id="KAH3677636.1"/>
    </source>
</evidence>
<dbReference type="OrthoDB" id="567788at2759"/>
<gene>
    <name evidence="9" type="ORF">WICMUC_001739</name>
</gene>
<dbReference type="Proteomes" id="UP000769528">
    <property type="component" value="Unassembled WGS sequence"/>
</dbReference>
<feature type="transmembrane region" description="Helical" evidence="6">
    <location>
        <begin position="138"/>
        <end position="158"/>
    </location>
</feature>
<dbReference type="EMBL" id="JAEUBF010000506">
    <property type="protein sequence ID" value="KAH3677636.1"/>
    <property type="molecule type" value="Genomic_DNA"/>
</dbReference>
<evidence type="ECO:0000256" key="3">
    <source>
        <dbReference type="ARBA" id="ARBA00022824"/>
    </source>
</evidence>
<evidence type="ECO:0000256" key="6">
    <source>
        <dbReference type="RuleBase" id="RU363132"/>
    </source>
</evidence>
<dbReference type="Pfam" id="PF02453">
    <property type="entry name" value="Reticulon"/>
    <property type="match status" value="1"/>
</dbReference>
<comment type="caution">
    <text evidence="9">The sequence shown here is derived from an EMBL/GenBank/DDBJ whole genome shotgun (WGS) entry which is preliminary data.</text>
</comment>
<keyword evidence="3 6" id="KW-0256">Endoplasmic reticulum</keyword>
<feature type="transmembrane region" description="Helical" evidence="6">
    <location>
        <begin position="48"/>
        <end position="67"/>
    </location>
</feature>
<sequence length="295" mass="32482">MSTPSTAAPVKKTFNPLLTWKDPQLTAKVFGSIFSSLIVLKYVNLLNLFFRLASIVLFISAVAEYAGKLVTGTGFITKFRPAYTKDFSSQTSQYLNKVIEKLPSVEENGQKLLYSFNIENTLKASGILYVLFKITSWVSVYNLVLLSTISAFTLPLVYETYQTEINQAVSQGYEVGKAKAEELTKVGYEKAEPILKQLDEKLGPVSKFVKQKYQVRTASSTVSEGQSTGFTSGSSVSESIPVNTKVSSAETELKSSFPEVPKTSPLAEQVTSDKVDVDDLKNDILKNKQTATPNF</sequence>
<evidence type="ECO:0000256" key="7">
    <source>
        <dbReference type="SAM" id="MobiDB-lite"/>
    </source>
</evidence>
<protein>
    <recommendedName>
        <fullName evidence="6">Reticulon-like protein</fullName>
    </recommendedName>
</protein>
<feature type="region of interest" description="Disordered" evidence="7">
    <location>
        <begin position="223"/>
        <end position="243"/>
    </location>
</feature>
<reference evidence="9" key="2">
    <citation type="submission" date="2021-01" db="EMBL/GenBank/DDBJ databases">
        <authorList>
            <person name="Schikora-Tamarit M.A."/>
        </authorList>
    </citation>
    <scope>NUCLEOTIDE SEQUENCE</scope>
    <source>
        <strain evidence="9">CBS6341</strain>
    </source>
</reference>
<comment type="subcellular location">
    <subcellularLocation>
        <location evidence="1 6">Endoplasmic reticulum membrane</location>
        <topology evidence="1 6">Multi-pass membrane protein</topology>
    </subcellularLocation>
</comment>
<organism evidence="9 10">
    <name type="scientific">Wickerhamomyces mucosus</name>
    <dbReference type="NCBI Taxonomy" id="1378264"/>
    <lineage>
        <taxon>Eukaryota</taxon>
        <taxon>Fungi</taxon>
        <taxon>Dikarya</taxon>
        <taxon>Ascomycota</taxon>
        <taxon>Saccharomycotina</taxon>
        <taxon>Saccharomycetes</taxon>
        <taxon>Phaffomycetales</taxon>
        <taxon>Wickerhamomycetaceae</taxon>
        <taxon>Wickerhamomyces</taxon>
    </lineage>
</organism>
<proteinExistence type="predicted"/>
<evidence type="ECO:0000313" key="10">
    <source>
        <dbReference type="Proteomes" id="UP000769528"/>
    </source>
</evidence>
<keyword evidence="4 6" id="KW-1133">Transmembrane helix</keyword>
<reference evidence="9" key="1">
    <citation type="journal article" date="2021" name="Open Biol.">
        <title>Shared evolutionary footprints suggest mitochondrial oxidative damage underlies multiple complex I losses in fungi.</title>
        <authorList>
            <person name="Schikora-Tamarit M.A."/>
            <person name="Marcet-Houben M."/>
            <person name="Nosek J."/>
            <person name="Gabaldon T."/>
        </authorList>
    </citation>
    <scope>NUCLEOTIDE SEQUENCE</scope>
    <source>
        <strain evidence="9">CBS6341</strain>
    </source>
</reference>
<dbReference type="AlphaFoldDB" id="A0A9P8PSU9"/>
<evidence type="ECO:0000256" key="5">
    <source>
        <dbReference type="ARBA" id="ARBA00023136"/>
    </source>
</evidence>
<evidence type="ECO:0000259" key="8">
    <source>
        <dbReference type="PROSITE" id="PS50845"/>
    </source>
</evidence>
<keyword evidence="10" id="KW-1185">Reference proteome</keyword>
<feature type="domain" description="Reticulon" evidence="8">
    <location>
        <begin position="14"/>
        <end position="214"/>
    </location>
</feature>
<feature type="transmembrane region" description="Helical" evidence="6">
    <location>
        <begin position="25"/>
        <end position="43"/>
    </location>
</feature>
<evidence type="ECO:0000256" key="2">
    <source>
        <dbReference type="ARBA" id="ARBA00022692"/>
    </source>
</evidence>
<dbReference type="PROSITE" id="PS50845">
    <property type="entry name" value="RETICULON"/>
    <property type="match status" value="1"/>
</dbReference>
<dbReference type="GO" id="GO:0005789">
    <property type="term" value="C:endoplasmic reticulum membrane"/>
    <property type="evidence" value="ECO:0007669"/>
    <property type="project" value="UniProtKB-SubCell"/>
</dbReference>
<dbReference type="InterPro" id="IPR003388">
    <property type="entry name" value="Reticulon"/>
</dbReference>
<keyword evidence="5 6" id="KW-0472">Membrane</keyword>
<name>A0A9P8PSU9_9ASCO</name>
<evidence type="ECO:0000256" key="4">
    <source>
        <dbReference type="ARBA" id="ARBA00022989"/>
    </source>
</evidence>
<accession>A0A9P8PSU9</accession>
<evidence type="ECO:0000256" key="1">
    <source>
        <dbReference type="ARBA" id="ARBA00004477"/>
    </source>
</evidence>
<keyword evidence="2 6" id="KW-0812">Transmembrane</keyword>
<feature type="region of interest" description="Disordered" evidence="7">
    <location>
        <begin position="252"/>
        <end position="271"/>
    </location>
</feature>